<protein>
    <submittedName>
        <fullName evidence="1">Uncharacterized protein</fullName>
    </submittedName>
</protein>
<sequence length="106" mass="13025">MHMSFERYAETNVLAILIGQNNRNQKERKQILKHKEKFLVIKQLNFQKIIQWLLWKLVHLMEQMQIQYFLDLLMRNLLINQQTVKQDQSLQQQMQSRNNMQIQQSQ</sequence>
<name>A0A8S1RTU8_9CILI</name>
<evidence type="ECO:0000313" key="1">
    <source>
        <dbReference type="EMBL" id="CAD8129914.1"/>
    </source>
</evidence>
<reference evidence="1" key="1">
    <citation type="submission" date="2021-01" db="EMBL/GenBank/DDBJ databases">
        <authorList>
            <consortium name="Genoscope - CEA"/>
            <person name="William W."/>
        </authorList>
    </citation>
    <scope>NUCLEOTIDE SEQUENCE</scope>
</reference>
<dbReference type="AlphaFoldDB" id="A0A8S1RTU8"/>
<accession>A0A8S1RTU8</accession>
<comment type="caution">
    <text evidence="1">The sequence shown here is derived from an EMBL/GenBank/DDBJ whole genome shotgun (WGS) entry which is preliminary data.</text>
</comment>
<dbReference type="EMBL" id="CAJJDN010000251">
    <property type="protein sequence ID" value="CAD8129914.1"/>
    <property type="molecule type" value="Genomic_DNA"/>
</dbReference>
<evidence type="ECO:0000313" key="2">
    <source>
        <dbReference type="Proteomes" id="UP000692954"/>
    </source>
</evidence>
<keyword evidence="2" id="KW-1185">Reference proteome</keyword>
<proteinExistence type="predicted"/>
<dbReference type="Proteomes" id="UP000692954">
    <property type="component" value="Unassembled WGS sequence"/>
</dbReference>
<organism evidence="1 2">
    <name type="scientific">Paramecium sonneborni</name>
    <dbReference type="NCBI Taxonomy" id="65129"/>
    <lineage>
        <taxon>Eukaryota</taxon>
        <taxon>Sar</taxon>
        <taxon>Alveolata</taxon>
        <taxon>Ciliophora</taxon>
        <taxon>Intramacronucleata</taxon>
        <taxon>Oligohymenophorea</taxon>
        <taxon>Peniculida</taxon>
        <taxon>Parameciidae</taxon>
        <taxon>Paramecium</taxon>
    </lineage>
</organism>
<gene>
    <name evidence="1" type="ORF">PSON_ATCC_30995.1.T2510001</name>
</gene>